<keyword evidence="3" id="KW-1185">Reference proteome</keyword>
<feature type="region of interest" description="Disordered" evidence="1">
    <location>
        <begin position="57"/>
        <end position="78"/>
    </location>
</feature>
<dbReference type="RefSeq" id="WP_079445627.1">
    <property type="nucleotide sequence ID" value="NZ_MWPQ01000007.1"/>
</dbReference>
<accession>A0A1V4I2X1</accession>
<comment type="caution">
    <text evidence="2">The sequence shown here is derived from an EMBL/GenBank/DDBJ whole genome shotgun (WGS) entry which is preliminary data.</text>
</comment>
<evidence type="ECO:0000256" key="1">
    <source>
        <dbReference type="SAM" id="MobiDB-lite"/>
    </source>
</evidence>
<organism evidence="2 3">
    <name type="scientific">Nitrobacter vulgaris</name>
    <dbReference type="NCBI Taxonomy" id="29421"/>
    <lineage>
        <taxon>Bacteria</taxon>
        <taxon>Pseudomonadati</taxon>
        <taxon>Pseudomonadota</taxon>
        <taxon>Alphaproteobacteria</taxon>
        <taxon>Hyphomicrobiales</taxon>
        <taxon>Nitrobacteraceae</taxon>
        <taxon>Nitrobacter</taxon>
    </lineage>
</organism>
<evidence type="ECO:0000313" key="2">
    <source>
        <dbReference type="EMBL" id="OPH84190.1"/>
    </source>
</evidence>
<gene>
    <name evidence="2" type="ORF">B2M20_03015</name>
</gene>
<dbReference type="EMBL" id="MWPQ01000007">
    <property type="protein sequence ID" value="OPH84190.1"/>
    <property type="molecule type" value="Genomic_DNA"/>
</dbReference>
<dbReference type="Proteomes" id="UP000189940">
    <property type="component" value="Unassembled WGS sequence"/>
</dbReference>
<reference evidence="2 3" key="1">
    <citation type="submission" date="2017-02" db="EMBL/GenBank/DDBJ databases">
        <title>Genome sequence of the nitrite-oxidizing bacterium Nitrobacter vulgaris strain Ab1.</title>
        <authorList>
            <person name="Mellbye B.L."/>
            <person name="Davis E.W."/>
            <person name="Spieck E."/>
            <person name="Chang J.H."/>
            <person name="Bottomley P.J."/>
            <person name="Sayavedra-Soto L.A."/>
        </authorList>
    </citation>
    <scope>NUCLEOTIDE SEQUENCE [LARGE SCALE GENOMIC DNA]</scope>
    <source>
        <strain evidence="2 3">Ab1</strain>
    </source>
</reference>
<protein>
    <submittedName>
        <fullName evidence="2">Uncharacterized protein</fullName>
    </submittedName>
</protein>
<proteinExistence type="predicted"/>
<name>A0A1V4I2X1_NITVU</name>
<evidence type="ECO:0000313" key="3">
    <source>
        <dbReference type="Proteomes" id="UP000189940"/>
    </source>
</evidence>
<dbReference type="AlphaFoldDB" id="A0A1V4I2X1"/>
<dbReference type="OrthoDB" id="6058957at2"/>
<dbReference type="STRING" id="29421.B2M20_03015"/>
<sequence>MPVDKEKTVRTSVIVPADLYQRVQQLAVSNDVSAAWIVRHALNEFLAEHGRKKAIPLRLGDTGSRSSGRGRKRAETAR</sequence>